<dbReference type="OrthoDB" id="6505219at2759"/>
<evidence type="ECO:0000256" key="1">
    <source>
        <dbReference type="SAM" id="MobiDB-lite"/>
    </source>
</evidence>
<dbReference type="AlphaFoldDB" id="A0A4C2A1L5"/>
<accession>A0A4C2A1L5</accession>
<sequence>MAKPLPMGVPPFKPPSERRTLKRRAPSRHQEDHTPLQIPQAKGPGLAYQSENNYPRVSHEQVSKMVSQMTATHTMQKPYKQTVLRITPEPIIIENYTPRLMTNQFPVLQAIPTTINPFVPMPASSPPAQAALTIIPAPILKNSVQLPLAPSMLSKHPPPTLSLKTPYQSTERPHPTHLTSFPNFVDPVPKHVNDLANRLYPAYNTKKIDDYNSITGYGDDTVLNVNKQEINER</sequence>
<gene>
    <name evidence="2" type="ORF">EVAR_98530_1</name>
</gene>
<dbReference type="Proteomes" id="UP000299102">
    <property type="component" value="Unassembled WGS sequence"/>
</dbReference>
<protein>
    <submittedName>
        <fullName evidence="2">Uncharacterized protein</fullName>
    </submittedName>
</protein>
<reference evidence="2 3" key="1">
    <citation type="journal article" date="2019" name="Commun. Biol.">
        <title>The bagworm genome reveals a unique fibroin gene that provides high tensile strength.</title>
        <authorList>
            <person name="Kono N."/>
            <person name="Nakamura H."/>
            <person name="Ohtoshi R."/>
            <person name="Tomita M."/>
            <person name="Numata K."/>
            <person name="Arakawa K."/>
        </authorList>
    </citation>
    <scope>NUCLEOTIDE SEQUENCE [LARGE SCALE GENOMIC DNA]</scope>
</reference>
<keyword evidence="3" id="KW-1185">Reference proteome</keyword>
<evidence type="ECO:0000313" key="2">
    <source>
        <dbReference type="EMBL" id="GBP92787.1"/>
    </source>
</evidence>
<dbReference type="EMBL" id="BGZK01002309">
    <property type="protein sequence ID" value="GBP92787.1"/>
    <property type="molecule type" value="Genomic_DNA"/>
</dbReference>
<proteinExistence type="predicted"/>
<feature type="region of interest" description="Disordered" evidence="1">
    <location>
        <begin position="1"/>
        <end position="45"/>
    </location>
</feature>
<evidence type="ECO:0000313" key="3">
    <source>
        <dbReference type="Proteomes" id="UP000299102"/>
    </source>
</evidence>
<comment type="caution">
    <text evidence="2">The sequence shown here is derived from an EMBL/GenBank/DDBJ whole genome shotgun (WGS) entry which is preliminary data.</text>
</comment>
<name>A0A4C2A1L5_EUMVA</name>
<organism evidence="2 3">
    <name type="scientific">Eumeta variegata</name>
    <name type="common">Bagworm moth</name>
    <name type="synonym">Eumeta japonica</name>
    <dbReference type="NCBI Taxonomy" id="151549"/>
    <lineage>
        <taxon>Eukaryota</taxon>
        <taxon>Metazoa</taxon>
        <taxon>Ecdysozoa</taxon>
        <taxon>Arthropoda</taxon>
        <taxon>Hexapoda</taxon>
        <taxon>Insecta</taxon>
        <taxon>Pterygota</taxon>
        <taxon>Neoptera</taxon>
        <taxon>Endopterygota</taxon>
        <taxon>Lepidoptera</taxon>
        <taxon>Glossata</taxon>
        <taxon>Ditrysia</taxon>
        <taxon>Tineoidea</taxon>
        <taxon>Psychidae</taxon>
        <taxon>Oiketicinae</taxon>
        <taxon>Eumeta</taxon>
    </lineage>
</organism>